<dbReference type="PATRIC" id="fig|570156.3.peg.458"/>
<organism evidence="1 2">
    <name type="scientific">Pseudoalteromonas lipolytica</name>
    <dbReference type="NCBI Taxonomy" id="570156"/>
    <lineage>
        <taxon>Bacteria</taxon>
        <taxon>Pseudomonadati</taxon>
        <taxon>Pseudomonadota</taxon>
        <taxon>Gammaproteobacteria</taxon>
        <taxon>Alteromonadales</taxon>
        <taxon>Pseudoalteromonadaceae</taxon>
        <taxon>Pseudoalteromonas</taxon>
    </lineage>
</organism>
<dbReference type="GO" id="GO:0002143">
    <property type="term" value="P:tRNA wobble position uridine thiolation"/>
    <property type="evidence" value="ECO:0007669"/>
    <property type="project" value="InterPro"/>
</dbReference>
<dbReference type="InterPro" id="IPR007215">
    <property type="entry name" value="Sulphur_relay_TusB/DsrH"/>
</dbReference>
<dbReference type="Proteomes" id="UP000050378">
    <property type="component" value="Unassembled WGS sequence"/>
</dbReference>
<evidence type="ECO:0000313" key="1">
    <source>
        <dbReference type="EMBL" id="KPM84650.1"/>
    </source>
</evidence>
<gene>
    <name evidence="1" type="ORF">AOG27_02325</name>
</gene>
<dbReference type="STRING" id="570156.AOG27_02325"/>
<comment type="caution">
    <text evidence="1">The sequence shown here is derived from an EMBL/GenBank/DDBJ whole genome shotgun (WGS) entry which is preliminary data.</text>
</comment>
<dbReference type="OrthoDB" id="6292594at2"/>
<name>A0A0P7DXK1_9GAMM</name>
<dbReference type="AlphaFoldDB" id="A0A0P7DXK1"/>
<sequence>MSTLHIFSKPLSHYCNNMLANLISSEDTVLLVSDACYNNMQFKQFSSAIHLLEEDAAARDISFNQGDIAINYTQLVEMTLNAKNTITW</sequence>
<dbReference type="EMBL" id="LJTC01000002">
    <property type="protein sequence ID" value="KPM84650.1"/>
    <property type="molecule type" value="Genomic_DNA"/>
</dbReference>
<dbReference type="Gene3D" id="3.40.1260.10">
    <property type="entry name" value="DsrEFH-like"/>
    <property type="match status" value="1"/>
</dbReference>
<dbReference type="Pfam" id="PF04077">
    <property type="entry name" value="DsrH"/>
    <property type="match status" value="1"/>
</dbReference>
<evidence type="ECO:0000313" key="2">
    <source>
        <dbReference type="Proteomes" id="UP000050378"/>
    </source>
</evidence>
<accession>A0A0P7DXK1</accession>
<reference evidence="1 2" key="1">
    <citation type="submission" date="2015-09" db="EMBL/GenBank/DDBJ databases">
        <title>Draft Genome Sequence of Pseudoalteromonas lipolytica UCD-48B.</title>
        <authorList>
            <person name="Krusor M."/>
            <person name="Coil D.A."/>
            <person name="Lang J.M."/>
            <person name="Eisen J.A."/>
            <person name="Alexiev A."/>
        </authorList>
    </citation>
    <scope>NUCLEOTIDE SEQUENCE [LARGE SCALE GENOMIC DNA]</scope>
    <source>
        <strain evidence="1 2">UCD-48B</strain>
    </source>
</reference>
<proteinExistence type="predicted"/>
<protein>
    <submittedName>
        <fullName evidence="1">tRNA 2-thiouridine-synthesizing protein</fullName>
    </submittedName>
</protein>
<dbReference type="SUPFAM" id="SSF75169">
    <property type="entry name" value="DsrEFH-like"/>
    <property type="match status" value="1"/>
</dbReference>
<dbReference type="RefSeq" id="WP_054551403.1">
    <property type="nucleotide sequence ID" value="NZ_LJTC01000002.1"/>
</dbReference>
<dbReference type="GO" id="GO:0005737">
    <property type="term" value="C:cytoplasm"/>
    <property type="evidence" value="ECO:0007669"/>
    <property type="project" value="InterPro"/>
</dbReference>
<dbReference type="InterPro" id="IPR027396">
    <property type="entry name" value="DsrEFH-like"/>
</dbReference>